<dbReference type="PANTHER" id="PTHR34597:SF3">
    <property type="entry name" value="OUTER MEMBRANE TRANSPORTER CDIB"/>
    <property type="match status" value="1"/>
</dbReference>
<dbReference type="Gene3D" id="2.40.160.50">
    <property type="entry name" value="membrane protein fhac: a member of the omp85/tpsb transporter family"/>
    <property type="match status" value="1"/>
</dbReference>
<dbReference type="RefSeq" id="WP_149599452.1">
    <property type="nucleotide sequence ID" value="NZ_VTUU01000002.1"/>
</dbReference>
<dbReference type="Pfam" id="PF03865">
    <property type="entry name" value="ShlB"/>
    <property type="match status" value="1"/>
</dbReference>
<dbReference type="PANTHER" id="PTHR34597">
    <property type="entry name" value="SLR1661 PROTEIN"/>
    <property type="match status" value="1"/>
</dbReference>
<comment type="caution">
    <text evidence="2">The sequence shown here is derived from an EMBL/GenBank/DDBJ whole genome shotgun (WGS) entry which is preliminary data.</text>
</comment>
<feature type="domain" description="Haemolysin activator HlyB C-terminal" evidence="1">
    <location>
        <begin position="6"/>
        <end position="296"/>
    </location>
</feature>
<evidence type="ECO:0000313" key="3">
    <source>
        <dbReference type="Proteomes" id="UP000323161"/>
    </source>
</evidence>
<evidence type="ECO:0000259" key="1">
    <source>
        <dbReference type="Pfam" id="PF03865"/>
    </source>
</evidence>
<dbReference type="GO" id="GO:0046819">
    <property type="term" value="P:protein secretion by the type V secretion system"/>
    <property type="evidence" value="ECO:0007669"/>
    <property type="project" value="TreeGrafter"/>
</dbReference>
<dbReference type="EMBL" id="VTUU01000002">
    <property type="protein sequence ID" value="KAA1175031.1"/>
    <property type="molecule type" value="Genomic_DNA"/>
</dbReference>
<dbReference type="Proteomes" id="UP000323161">
    <property type="component" value="Unassembled WGS sequence"/>
</dbReference>
<reference evidence="2 3" key="1">
    <citation type="submission" date="2019-08" db="EMBL/GenBank/DDBJ databases">
        <title>Marinobacter ZYF650 sp. nov., a marine bacterium isolated from seawater of the Mariana trench.</title>
        <authorList>
            <person name="Ahmad W."/>
        </authorList>
    </citation>
    <scope>NUCLEOTIDE SEQUENCE [LARGE SCALE GENOMIC DNA]</scope>
    <source>
        <strain evidence="2 3">ZYF650</strain>
    </source>
</reference>
<dbReference type="InterPro" id="IPR005565">
    <property type="entry name" value="Hemolysn_activator_HlyB_C"/>
</dbReference>
<proteinExistence type="predicted"/>
<protein>
    <recommendedName>
        <fullName evidence="1">Haemolysin activator HlyB C-terminal domain-containing protein</fullName>
    </recommendedName>
</protein>
<gene>
    <name evidence="2" type="ORF">FWJ25_06575</name>
</gene>
<dbReference type="AlphaFoldDB" id="A0A5B0VLX5"/>
<accession>A0A5B0VLX5</accession>
<organism evidence="2 3">
    <name type="scientific">Marinobacter salinexigens</name>
    <dbReference type="NCBI Taxonomy" id="2919747"/>
    <lineage>
        <taxon>Bacteria</taxon>
        <taxon>Pseudomonadati</taxon>
        <taxon>Pseudomonadota</taxon>
        <taxon>Gammaproteobacteria</taxon>
        <taxon>Pseudomonadales</taxon>
        <taxon>Marinobacteraceae</taxon>
        <taxon>Marinobacter</taxon>
    </lineage>
</organism>
<keyword evidence="3" id="KW-1185">Reference proteome</keyword>
<name>A0A5B0VLX5_9GAMM</name>
<dbReference type="GO" id="GO:0008320">
    <property type="term" value="F:protein transmembrane transporter activity"/>
    <property type="evidence" value="ECO:0007669"/>
    <property type="project" value="TreeGrafter"/>
</dbReference>
<dbReference type="InterPro" id="IPR051544">
    <property type="entry name" value="TPS_OM_transporter"/>
</dbReference>
<dbReference type="GO" id="GO:0098046">
    <property type="term" value="C:type V protein secretion system complex"/>
    <property type="evidence" value="ECO:0007669"/>
    <property type="project" value="TreeGrafter"/>
</dbReference>
<evidence type="ECO:0000313" key="2">
    <source>
        <dbReference type="EMBL" id="KAA1175031.1"/>
    </source>
</evidence>
<sequence>MIEKDHSPWWASKIRLSGASAHTSEQFRGRVEVDASGLTFSGHSMGVEFRNDTARKTDNQLDYLSLRYGFPFEGSQIRVNVSQRTYRNATTSGGERVSESGRKRSMSLMITRPLFSFHAIEFDSTLRHFSRETDEYQAGAWQSNDLDRRSSVSLKASSRGELDSGFVLHTRMDARIGTEHLSTRESSSINESDLSYQKLAVSSSLSRTLINWRVALDGHYQFSRDPLPDSEHVTVASSSLLRGFSDNSLSSSEGGWLKINAQSPAFEIPFTGTMKTHIRLATLRGWVADSSPQADDSARASAYEASLLMRGGEFNAALTVGRMFESAGHAFEVPNSPDVSFAMQLQL</sequence>